<keyword evidence="2" id="KW-0732">Signal</keyword>
<feature type="compositionally biased region" description="Basic and acidic residues" evidence="1">
    <location>
        <begin position="244"/>
        <end position="259"/>
    </location>
</feature>
<gene>
    <name evidence="3" type="ORF">TGRUB_278420</name>
</gene>
<comment type="caution">
    <text evidence="3">The sequence shown here is derived from an EMBL/GenBank/DDBJ whole genome shotgun (WGS) entry which is preliminary data.</text>
</comment>
<organism evidence="3 4">
    <name type="scientific">Toxoplasma gondii RUB</name>
    <dbReference type="NCBI Taxonomy" id="935652"/>
    <lineage>
        <taxon>Eukaryota</taxon>
        <taxon>Sar</taxon>
        <taxon>Alveolata</taxon>
        <taxon>Apicomplexa</taxon>
        <taxon>Conoidasida</taxon>
        <taxon>Coccidia</taxon>
        <taxon>Eucoccidiorida</taxon>
        <taxon>Eimeriorina</taxon>
        <taxon>Sarcocystidae</taxon>
        <taxon>Toxoplasma</taxon>
    </lineage>
</organism>
<feature type="compositionally biased region" description="Low complexity" evidence="1">
    <location>
        <begin position="168"/>
        <end position="187"/>
    </location>
</feature>
<evidence type="ECO:0000313" key="3">
    <source>
        <dbReference type="EMBL" id="KFG58568.1"/>
    </source>
</evidence>
<feature type="compositionally biased region" description="Polar residues" evidence="1">
    <location>
        <begin position="276"/>
        <end position="287"/>
    </location>
</feature>
<feature type="compositionally biased region" description="Polar residues" evidence="1">
    <location>
        <begin position="304"/>
        <end position="316"/>
    </location>
</feature>
<evidence type="ECO:0000256" key="2">
    <source>
        <dbReference type="SAM" id="SignalP"/>
    </source>
</evidence>
<feature type="compositionally biased region" description="Low complexity" evidence="1">
    <location>
        <begin position="207"/>
        <end position="218"/>
    </location>
</feature>
<name>A0A086LPK0_TOXGO</name>
<sequence length="365" mass="38290">MGSHIFRAVYLTLLIGSVLRCGGSEQSETPKTEADFTTTIPKTGLEKDLQQVFTLGPSNTLQVIDETGDADYLPKEGENLREALVSPYSVAYRFVNGACDFNETVKFKNAFPGYEEPVWVREEPSSGEGVNSPSGKAVRYTFTNPPAEYLGGGLSFCVQFKTFLASGSQTSTSTAATSGSSASAGGTKPDFSTQPNEQESQSHAPAPEDSPGSPGQSEPSEKPIQPESQQGETGEGEDEDDGDDHPQGDESSPEVRPDIPDVGNPSLPKPPDDSPQVDQSQGSSNPDGGSHHPSAPESPEGETASGSDATTEQEGSLTRRLSDAQPEKASFLTIVVHSATWSLAGGMSTLLVFLLAAAGTLPSIC</sequence>
<feature type="compositionally biased region" description="Polar residues" evidence="1">
    <location>
        <begin position="190"/>
        <end position="203"/>
    </location>
</feature>
<feature type="chain" id="PRO_5001810277" evidence="2">
    <location>
        <begin position="21"/>
        <end position="365"/>
    </location>
</feature>
<feature type="signal peptide" evidence="2">
    <location>
        <begin position="1"/>
        <end position="20"/>
    </location>
</feature>
<dbReference type="AlphaFoldDB" id="A0A086LPK0"/>
<accession>A0A086LPK0</accession>
<reference evidence="3 4" key="1">
    <citation type="submission" date="2014-05" db="EMBL/GenBank/DDBJ databases">
        <authorList>
            <person name="Sibley D."/>
            <person name="Venepally P."/>
            <person name="Karamycheva S."/>
            <person name="Hadjithomas M."/>
            <person name="Khan A."/>
            <person name="Brunk B."/>
            <person name="Roos D."/>
            <person name="Caler E."/>
            <person name="Lorenzi H."/>
        </authorList>
    </citation>
    <scope>NUCLEOTIDE SEQUENCE [LARGE SCALE GENOMIC DNA]</scope>
    <source>
        <strain evidence="3 4">RUB</strain>
    </source>
</reference>
<dbReference type="VEuPathDB" id="ToxoDB:TGRUB_278420"/>
<feature type="region of interest" description="Disordered" evidence="1">
    <location>
        <begin position="168"/>
        <end position="326"/>
    </location>
</feature>
<proteinExistence type="predicted"/>
<evidence type="ECO:0000256" key="1">
    <source>
        <dbReference type="SAM" id="MobiDB-lite"/>
    </source>
</evidence>
<dbReference type="Proteomes" id="UP000028834">
    <property type="component" value="Unassembled WGS sequence"/>
</dbReference>
<feature type="compositionally biased region" description="Acidic residues" evidence="1">
    <location>
        <begin position="234"/>
        <end position="243"/>
    </location>
</feature>
<evidence type="ECO:0000313" key="4">
    <source>
        <dbReference type="Proteomes" id="UP000028834"/>
    </source>
</evidence>
<dbReference type="OrthoDB" id="331226at2759"/>
<dbReference type="EMBL" id="AFYV02002486">
    <property type="protein sequence ID" value="KFG58568.1"/>
    <property type="molecule type" value="Genomic_DNA"/>
</dbReference>
<protein>
    <submittedName>
        <fullName evidence="3">Toxoplasma gondii family A protein</fullName>
    </submittedName>
</protein>